<dbReference type="NCBIfam" id="TIGR03007">
    <property type="entry name" value="pepcterm_ChnLen"/>
    <property type="match status" value="1"/>
</dbReference>
<dbReference type="PANTHER" id="PTHR32309">
    <property type="entry name" value="TYROSINE-PROTEIN KINASE"/>
    <property type="match status" value="1"/>
</dbReference>
<evidence type="ECO:0000256" key="1">
    <source>
        <dbReference type="SAM" id="Coils"/>
    </source>
</evidence>
<comment type="caution">
    <text evidence="3">The sequence shown here is derived from an EMBL/GenBank/DDBJ whole genome shotgun (WGS) entry which is preliminary data.</text>
</comment>
<reference evidence="3 4" key="1">
    <citation type="journal article" date="2017" name="ISME J.">
        <title>Energy and carbon metabolisms in a deep terrestrial subsurface fluid microbial community.</title>
        <authorList>
            <person name="Momper L."/>
            <person name="Jungbluth S.P."/>
            <person name="Lee M.D."/>
            <person name="Amend J.P."/>
        </authorList>
    </citation>
    <scope>NUCLEOTIDE SEQUENCE [LARGE SCALE GENOMIC DNA]</scope>
    <source>
        <strain evidence="3">SURF_26</strain>
    </source>
</reference>
<organism evidence="3 4">
    <name type="scientific">Candidatus Auribacter fodinae</name>
    <dbReference type="NCBI Taxonomy" id="2093366"/>
    <lineage>
        <taxon>Bacteria</taxon>
        <taxon>Pseudomonadati</taxon>
        <taxon>Candidatus Auribacterota</taxon>
        <taxon>Candidatus Auribacteria</taxon>
        <taxon>Candidatus Auribacterales</taxon>
        <taxon>Candidatus Auribacteraceae</taxon>
        <taxon>Candidatus Auribacter</taxon>
    </lineage>
</organism>
<proteinExistence type="predicted"/>
<gene>
    <name evidence="3" type="ORF">C4541_04580</name>
</gene>
<dbReference type="EMBL" id="QZJZ01000032">
    <property type="protein sequence ID" value="RJP60205.1"/>
    <property type="molecule type" value="Genomic_DNA"/>
</dbReference>
<evidence type="ECO:0008006" key="5">
    <source>
        <dbReference type="Google" id="ProtNLM"/>
    </source>
</evidence>
<evidence type="ECO:0000313" key="4">
    <source>
        <dbReference type="Proteomes" id="UP000266426"/>
    </source>
</evidence>
<dbReference type="Proteomes" id="UP000266426">
    <property type="component" value="Unassembled WGS sequence"/>
</dbReference>
<dbReference type="InterPro" id="IPR050445">
    <property type="entry name" value="Bact_polysacc_biosynth/exp"/>
</dbReference>
<keyword evidence="2" id="KW-0472">Membrane</keyword>
<feature type="coiled-coil region" evidence="1">
    <location>
        <begin position="333"/>
        <end position="363"/>
    </location>
</feature>
<feature type="coiled-coil region" evidence="1">
    <location>
        <begin position="176"/>
        <end position="285"/>
    </location>
</feature>
<feature type="transmembrane region" description="Helical" evidence="2">
    <location>
        <begin position="27"/>
        <end position="46"/>
    </location>
</feature>
<protein>
    <recommendedName>
        <fullName evidence="5">Tyrosine kinase G-rich domain-containing protein</fullName>
    </recommendedName>
</protein>
<dbReference type="InterPro" id="IPR014345">
    <property type="entry name" value="XrtA_polysacc_chain"/>
</dbReference>
<dbReference type="AlphaFoldDB" id="A0A3A4R284"/>
<evidence type="ECO:0000256" key="2">
    <source>
        <dbReference type="SAM" id="Phobius"/>
    </source>
</evidence>
<feature type="transmembrane region" description="Helical" evidence="2">
    <location>
        <begin position="428"/>
        <end position="449"/>
    </location>
</feature>
<name>A0A3A4R284_9BACT</name>
<evidence type="ECO:0000313" key="3">
    <source>
        <dbReference type="EMBL" id="RJP60205.1"/>
    </source>
</evidence>
<dbReference type="PANTHER" id="PTHR32309:SF31">
    <property type="entry name" value="CAPSULAR EXOPOLYSACCHARIDE FAMILY"/>
    <property type="match status" value="1"/>
</dbReference>
<keyword evidence="2" id="KW-0812">Transmembrane</keyword>
<sequence>MNEPFGIKKTGFSIKDYVRAFFRRKGLVLLGFMIVTPLVFPIIFGLPDMYRSQTTILIRDKINIRVMQGGEVAIPIRERVKTLRTEVLSWNSITRAMDAVGLSDVAKNPLEMERLVNEIKNNISFTTSGSTQYTDIINITFKHRDPMVTQHFLNVLTTNFIENSLKDQRVELVSAVNFVKEQIAVYEEKLKESDTKLIQFKKDHMYDLPNQRTTSANTILNLEMRKTDLNFELEGLRNEKSIQEQKINSFEERTEEIITPDDPVLKELQDKMQRLVEQLQNLELVYTELHPDVLDVKRRIQSTEMQIEERKSMIKEEKVVTENKEIEPAKHELSRIELKIATLESKKRRIERDLREAKEKLEKLPSIDEQYVYLLNENEAIKSVYHRLKDKLEAIRMTQHIETTEQGVKFEVLEPARLPLKPFSPNRWRLLMMGLLAGLIAGGGLAFLVEFTDHSFRGTEDARANLEIPLVGVIPTIITARERRRKRIKNFLFGCLTIIYLVGLGLLSAYVYKYYH</sequence>
<keyword evidence="1" id="KW-0175">Coiled coil</keyword>
<keyword evidence="2" id="KW-1133">Transmembrane helix</keyword>
<feature type="transmembrane region" description="Helical" evidence="2">
    <location>
        <begin position="491"/>
        <end position="512"/>
    </location>
</feature>
<accession>A0A3A4R284</accession>